<evidence type="ECO:0000256" key="5">
    <source>
        <dbReference type="SAM" id="MobiDB-lite"/>
    </source>
</evidence>
<dbReference type="GO" id="GO:0009306">
    <property type="term" value="P:protein secretion"/>
    <property type="evidence" value="ECO:0007669"/>
    <property type="project" value="InterPro"/>
</dbReference>
<dbReference type="OrthoDB" id="9779724at2"/>
<dbReference type="Pfam" id="PF21304">
    <property type="entry name" value="T3S_SPI-1_N0"/>
    <property type="match status" value="1"/>
</dbReference>
<evidence type="ECO:0000259" key="7">
    <source>
        <dbReference type="Pfam" id="PF03958"/>
    </source>
</evidence>
<dbReference type="Gene3D" id="3.30.1370.120">
    <property type="match status" value="2"/>
</dbReference>
<dbReference type="InterPro" id="IPR050810">
    <property type="entry name" value="Bact_Secretion_Sys_Channel"/>
</dbReference>
<evidence type="ECO:0000256" key="2">
    <source>
        <dbReference type="ARBA" id="ARBA00022729"/>
    </source>
</evidence>
<feature type="region of interest" description="Disordered" evidence="5">
    <location>
        <begin position="450"/>
        <end position="481"/>
    </location>
</feature>
<keyword evidence="4" id="KW-0813">Transport</keyword>
<dbReference type="PRINTS" id="PR01337">
    <property type="entry name" value="TYPE3OMGPROT"/>
</dbReference>
<dbReference type="AlphaFoldDB" id="A0A1H2N5N5"/>
<evidence type="ECO:0000259" key="8">
    <source>
        <dbReference type="Pfam" id="PF21304"/>
    </source>
</evidence>
<feature type="domain" description="NolW-like" evidence="7">
    <location>
        <begin position="176"/>
        <end position="249"/>
    </location>
</feature>
<dbReference type="NCBIfam" id="TIGR02516">
    <property type="entry name" value="type_III_yscC"/>
    <property type="match status" value="1"/>
</dbReference>
<proteinExistence type="inferred from homology"/>
<organism evidence="9 10">
    <name type="scientific">Pseudomonas mucidolens</name>
    <dbReference type="NCBI Taxonomy" id="46679"/>
    <lineage>
        <taxon>Bacteria</taxon>
        <taxon>Pseudomonadati</taxon>
        <taxon>Pseudomonadota</taxon>
        <taxon>Gammaproteobacteria</taxon>
        <taxon>Pseudomonadales</taxon>
        <taxon>Pseudomonadaceae</taxon>
        <taxon>Pseudomonas</taxon>
    </lineage>
</organism>
<comment type="similarity">
    <text evidence="3">Belongs to the bacterial secretin family.</text>
</comment>
<evidence type="ECO:0000313" key="9">
    <source>
        <dbReference type="EMBL" id="SDV00471.1"/>
    </source>
</evidence>
<sequence length="481" mass="52972">MLGSAACLAEAYQAQDENLRVFFTALSAPMGQSIVVSQKAARKRITGHFDFLVPQAVLDTVTLAQRLIWYSDGQALYIYDASEAKSSVVSLRHISVDKLRDAMRRSGLSETRHPLREGTGRIFYISGPPNYVDHVLRLAQLVDRKRPELRMGPQEIGVVQVLNTHVADRQYAMAGEKIVVPGMATMLEKLLATERKNVAPLTQGQSGLLAGGRISVMAYPDTNSLLIKGNPAQVSFIERLVAELDVPKRSVEISLWRVDMDRHAFEKMGVVPAGRHKKGGSQLVSRVLTPLEDRALMTRIRTLERRRQAAVVTLPVILTQENVPAMFHDEQSLYLASHNQGGQVWLPVGYGTQVSVLPRLAEANEIEMQLTIEDGRQINPVGNGERSSAAVGRVGINTVVRVAQGKRLLLGSFRRDVEGAKPGPSRERYDAPGTHGVRLFIIQARAVNDDLTPRHVPGPRSTMTPAQHAQARQAFMNSSAQ</sequence>
<evidence type="ECO:0000256" key="4">
    <source>
        <dbReference type="RuleBase" id="RU004004"/>
    </source>
</evidence>
<dbReference type="GO" id="GO:0009279">
    <property type="term" value="C:cell outer membrane"/>
    <property type="evidence" value="ECO:0007669"/>
    <property type="project" value="UniProtKB-SubCell"/>
</dbReference>
<dbReference type="PANTHER" id="PTHR30332:SF5">
    <property type="entry name" value="SPI-1 TYPE 3 SECRETION SYSTEM SECRETIN"/>
    <property type="match status" value="1"/>
</dbReference>
<dbReference type="InterPro" id="IPR049034">
    <property type="entry name" value="T3S_SPI-1_N0"/>
</dbReference>
<feature type="domain" description="SPI-1 type 3 secretion system secretin N0" evidence="8">
    <location>
        <begin position="12"/>
        <end position="80"/>
    </location>
</feature>
<feature type="domain" description="Type II/III secretion system secretin-like" evidence="6">
    <location>
        <begin position="303"/>
        <end position="413"/>
    </location>
</feature>
<evidence type="ECO:0000259" key="6">
    <source>
        <dbReference type="Pfam" id="PF00263"/>
    </source>
</evidence>
<dbReference type="STRING" id="46679.SAMN05216202_3002"/>
<dbReference type="Gene3D" id="3.55.50.30">
    <property type="match status" value="1"/>
</dbReference>
<keyword evidence="2" id="KW-0732">Signal</keyword>
<evidence type="ECO:0000256" key="1">
    <source>
        <dbReference type="ARBA" id="ARBA00004442"/>
    </source>
</evidence>
<dbReference type="EMBL" id="LT629802">
    <property type="protein sequence ID" value="SDV00471.1"/>
    <property type="molecule type" value="Genomic_DNA"/>
</dbReference>
<reference evidence="10" key="1">
    <citation type="submission" date="2016-10" db="EMBL/GenBank/DDBJ databases">
        <authorList>
            <person name="Varghese N."/>
            <person name="Submissions S."/>
        </authorList>
    </citation>
    <scope>NUCLEOTIDE SEQUENCE [LARGE SCALE GENOMIC DNA]</scope>
    <source>
        <strain evidence="10">LMG 2223</strain>
    </source>
</reference>
<dbReference type="Proteomes" id="UP000198600">
    <property type="component" value="Chromosome I"/>
</dbReference>
<evidence type="ECO:0000313" key="10">
    <source>
        <dbReference type="Proteomes" id="UP000198600"/>
    </source>
</evidence>
<dbReference type="PANTHER" id="PTHR30332">
    <property type="entry name" value="PROBABLE GENERAL SECRETION PATHWAY PROTEIN D"/>
    <property type="match status" value="1"/>
</dbReference>
<name>A0A1H2N5N5_9PSED</name>
<keyword evidence="10" id="KW-1185">Reference proteome</keyword>
<dbReference type="Pfam" id="PF03958">
    <property type="entry name" value="Secretin_N"/>
    <property type="match status" value="1"/>
</dbReference>
<evidence type="ECO:0000256" key="3">
    <source>
        <dbReference type="RuleBase" id="RU004003"/>
    </source>
</evidence>
<dbReference type="RefSeq" id="WP_084378889.1">
    <property type="nucleotide sequence ID" value="NZ_LS483433.1"/>
</dbReference>
<dbReference type="Pfam" id="PF00263">
    <property type="entry name" value="Secretin"/>
    <property type="match status" value="1"/>
</dbReference>
<dbReference type="GO" id="GO:0015627">
    <property type="term" value="C:type II protein secretion system complex"/>
    <property type="evidence" value="ECO:0007669"/>
    <property type="project" value="TreeGrafter"/>
</dbReference>
<gene>
    <name evidence="9" type="ORF">SAMN05216202_3002</name>
</gene>
<accession>A0A1H2N5N5</accession>
<dbReference type="InterPro" id="IPR005644">
    <property type="entry name" value="NolW-like"/>
</dbReference>
<dbReference type="InterPro" id="IPR038591">
    <property type="entry name" value="NolW-like_sf"/>
</dbReference>
<dbReference type="InterPro" id="IPR003522">
    <property type="entry name" value="T3SS_OM_pore_YscC"/>
</dbReference>
<dbReference type="InterPro" id="IPR004846">
    <property type="entry name" value="T2SS/T3SS_dom"/>
</dbReference>
<comment type="subcellular location">
    <subcellularLocation>
        <location evidence="1 4">Cell outer membrane</location>
    </subcellularLocation>
</comment>
<protein>
    <submittedName>
        <fullName evidence="9">Type III secretion protein C</fullName>
    </submittedName>
</protein>